<comment type="similarity">
    <text evidence="7">Belongs to the high-potential iron-sulfur protein (HiPIP) family.</text>
</comment>
<comment type="subunit">
    <text evidence="7">Homodimer.</text>
</comment>
<dbReference type="InterPro" id="IPR036369">
    <property type="entry name" value="HIPIP_sf"/>
</dbReference>
<feature type="signal peptide" evidence="8">
    <location>
        <begin position="1"/>
        <end position="33"/>
    </location>
</feature>
<keyword evidence="11" id="KW-1185">Reference proteome</keyword>
<gene>
    <name evidence="10" type="ORF">GGQ90_000024</name>
</gene>
<organism evidence="10 11">
    <name type="scientific">Sphingobium scionense</name>
    <dbReference type="NCBI Taxonomy" id="1404341"/>
    <lineage>
        <taxon>Bacteria</taxon>
        <taxon>Pseudomonadati</taxon>
        <taxon>Pseudomonadota</taxon>
        <taxon>Alphaproteobacteria</taxon>
        <taxon>Sphingomonadales</taxon>
        <taxon>Sphingomonadaceae</taxon>
        <taxon>Sphingobium</taxon>
    </lineage>
</organism>
<feature type="domain" description="High potential iron-sulfur proteins family profile" evidence="9">
    <location>
        <begin position="37"/>
        <end position="102"/>
    </location>
</feature>
<evidence type="ECO:0000256" key="5">
    <source>
        <dbReference type="ARBA" id="ARBA00023004"/>
    </source>
</evidence>
<comment type="function">
    <text evidence="7">Specific class of high-redox-potential 4Fe-4S ferredoxins. Functions in anaerobic electron transport in most purple and in some other photosynthetic bacteria and in at least one genus (Paracoccus) of halophilic, denitrifying bacteria.</text>
</comment>
<dbReference type="AlphaFoldDB" id="A0A7W6LL74"/>
<keyword evidence="3 7" id="KW-0479">Metal-binding</keyword>
<dbReference type="Pfam" id="PF01355">
    <property type="entry name" value="HIPIP"/>
    <property type="match status" value="1"/>
</dbReference>
<comment type="caution">
    <text evidence="10">The sequence shown here is derived from an EMBL/GenBank/DDBJ whole genome shotgun (WGS) entry which is preliminary data.</text>
</comment>
<evidence type="ECO:0000256" key="6">
    <source>
        <dbReference type="ARBA" id="ARBA00023014"/>
    </source>
</evidence>
<evidence type="ECO:0000256" key="8">
    <source>
        <dbReference type="SAM" id="SignalP"/>
    </source>
</evidence>
<evidence type="ECO:0000256" key="4">
    <source>
        <dbReference type="ARBA" id="ARBA00022982"/>
    </source>
</evidence>
<evidence type="ECO:0000256" key="7">
    <source>
        <dbReference type="RuleBase" id="RU000620"/>
    </source>
</evidence>
<dbReference type="PROSITE" id="PS51373">
    <property type="entry name" value="HIPIP"/>
    <property type="match status" value="1"/>
</dbReference>
<dbReference type="RefSeq" id="WP_188080244.1">
    <property type="nucleotide sequence ID" value="NZ_JACIEU010000001.1"/>
</dbReference>
<keyword evidence="8" id="KW-0732">Signal</keyword>
<sequence length="102" mass="10526">MAASDIHGRHWSRRSALGLIACVPLGIASIAQAAECVDPASLSAAQKSMRKSLGFRTSNDVTKRCGLCAFFTAAQPGCGKCALLSGGIVPTEGVCDSWAKKS</sequence>
<keyword evidence="1 7" id="KW-0813">Transport</keyword>
<dbReference type="GO" id="GO:0046872">
    <property type="term" value="F:metal ion binding"/>
    <property type="evidence" value="ECO:0007669"/>
    <property type="project" value="UniProtKB-KW"/>
</dbReference>
<evidence type="ECO:0000256" key="2">
    <source>
        <dbReference type="ARBA" id="ARBA00022485"/>
    </source>
</evidence>
<protein>
    <recommendedName>
        <fullName evidence="7">High-potential iron-sulfur protein</fullName>
        <shortName evidence="7">HiPIP</shortName>
    </recommendedName>
</protein>
<evidence type="ECO:0000259" key="9">
    <source>
        <dbReference type="PROSITE" id="PS51373"/>
    </source>
</evidence>
<reference evidence="10 11" key="1">
    <citation type="submission" date="2020-08" db="EMBL/GenBank/DDBJ databases">
        <title>Genomic Encyclopedia of Type Strains, Phase IV (KMG-IV): sequencing the most valuable type-strain genomes for metagenomic binning, comparative biology and taxonomic classification.</title>
        <authorList>
            <person name="Goeker M."/>
        </authorList>
    </citation>
    <scope>NUCLEOTIDE SEQUENCE [LARGE SCALE GENOMIC DNA]</scope>
    <source>
        <strain evidence="10 11">DSM 19371</strain>
    </source>
</reference>
<dbReference type="Proteomes" id="UP000590524">
    <property type="component" value="Unassembled WGS sequence"/>
</dbReference>
<accession>A0A7W6LL74</accession>
<dbReference type="Gene3D" id="4.10.490.10">
    <property type="entry name" value="High potential iron-sulphur protein"/>
    <property type="match status" value="1"/>
</dbReference>
<dbReference type="GO" id="GO:0019646">
    <property type="term" value="P:aerobic electron transport chain"/>
    <property type="evidence" value="ECO:0007669"/>
    <property type="project" value="InterPro"/>
</dbReference>
<keyword evidence="5 7" id="KW-0408">Iron</keyword>
<keyword evidence="4 7" id="KW-0249">Electron transport</keyword>
<keyword evidence="2 7" id="KW-0004">4Fe-4S</keyword>
<evidence type="ECO:0000256" key="3">
    <source>
        <dbReference type="ARBA" id="ARBA00022723"/>
    </source>
</evidence>
<dbReference type="GO" id="GO:0009055">
    <property type="term" value="F:electron transfer activity"/>
    <property type="evidence" value="ECO:0007669"/>
    <property type="project" value="InterPro"/>
</dbReference>
<dbReference type="InterPro" id="IPR000170">
    <property type="entry name" value="High_potential_FeS_prot"/>
</dbReference>
<dbReference type="EMBL" id="JACIEU010000001">
    <property type="protein sequence ID" value="MBB4146271.1"/>
    <property type="molecule type" value="Genomic_DNA"/>
</dbReference>
<evidence type="ECO:0000313" key="11">
    <source>
        <dbReference type="Proteomes" id="UP000590524"/>
    </source>
</evidence>
<evidence type="ECO:0000313" key="10">
    <source>
        <dbReference type="EMBL" id="MBB4146271.1"/>
    </source>
</evidence>
<feature type="chain" id="PRO_5030610881" description="High-potential iron-sulfur protein" evidence="8">
    <location>
        <begin position="34"/>
        <end position="102"/>
    </location>
</feature>
<evidence type="ECO:0000256" key="1">
    <source>
        <dbReference type="ARBA" id="ARBA00022448"/>
    </source>
</evidence>
<name>A0A7W6LL74_9SPHN</name>
<keyword evidence="6 7" id="KW-0411">Iron-sulfur</keyword>
<dbReference type="GO" id="GO:0051539">
    <property type="term" value="F:4 iron, 4 sulfur cluster binding"/>
    <property type="evidence" value="ECO:0007669"/>
    <property type="project" value="UniProtKB-KW"/>
</dbReference>
<dbReference type="SUPFAM" id="SSF57652">
    <property type="entry name" value="HIPIP (high potential iron protein)"/>
    <property type="match status" value="1"/>
</dbReference>
<proteinExistence type="inferred from homology"/>